<dbReference type="EMBL" id="MCGN01000010">
    <property type="protein sequence ID" value="ORY91999.1"/>
    <property type="molecule type" value="Genomic_DNA"/>
</dbReference>
<dbReference type="AlphaFoldDB" id="A0A1X2H2M7"/>
<name>A0A1X2H2M7_SYNRA</name>
<keyword evidence="1" id="KW-0812">Transmembrane</keyword>
<proteinExistence type="predicted"/>
<protein>
    <submittedName>
        <fullName evidence="2">Uncharacterized protein</fullName>
    </submittedName>
</protein>
<organism evidence="2 3">
    <name type="scientific">Syncephalastrum racemosum</name>
    <name type="common">Filamentous fungus</name>
    <dbReference type="NCBI Taxonomy" id="13706"/>
    <lineage>
        <taxon>Eukaryota</taxon>
        <taxon>Fungi</taxon>
        <taxon>Fungi incertae sedis</taxon>
        <taxon>Mucoromycota</taxon>
        <taxon>Mucoromycotina</taxon>
        <taxon>Mucoromycetes</taxon>
        <taxon>Mucorales</taxon>
        <taxon>Syncephalastraceae</taxon>
        <taxon>Syncephalastrum</taxon>
    </lineage>
</organism>
<dbReference type="Proteomes" id="UP000242180">
    <property type="component" value="Unassembled WGS sequence"/>
</dbReference>
<sequence length="121" mass="13386">MLSPCVVVADEVIEACSSLIHRKPAVADDIVLVLGAFDVGNVAVPAAGAVVFTFSASFLFAWCSALYTYRKKKRGTQQFNDLYHPHDLSYFFSLTIFKYVELARRPGASFSMRRLADSLSI</sequence>
<accession>A0A1X2H2M7</accession>
<evidence type="ECO:0000256" key="1">
    <source>
        <dbReference type="SAM" id="Phobius"/>
    </source>
</evidence>
<evidence type="ECO:0000313" key="3">
    <source>
        <dbReference type="Proteomes" id="UP000242180"/>
    </source>
</evidence>
<gene>
    <name evidence="2" type="ORF">BCR43DRAFT_497622</name>
</gene>
<comment type="caution">
    <text evidence="2">The sequence shown here is derived from an EMBL/GenBank/DDBJ whole genome shotgun (WGS) entry which is preliminary data.</text>
</comment>
<keyword evidence="3" id="KW-1185">Reference proteome</keyword>
<keyword evidence="1" id="KW-1133">Transmembrane helix</keyword>
<evidence type="ECO:0000313" key="2">
    <source>
        <dbReference type="EMBL" id="ORY91999.1"/>
    </source>
</evidence>
<feature type="transmembrane region" description="Helical" evidence="1">
    <location>
        <begin position="42"/>
        <end position="69"/>
    </location>
</feature>
<keyword evidence="1" id="KW-0472">Membrane</keyword>
<reference evidence="2 3" key="1">
    <citation type="submission" date="2016-07" db="EMBL/GenBank/DDBJ databases">
        <title>Pervasive Adenine N6-methylation of Active Genes in Fungi.</title>
        <authorList>
            <consortium name="DOE Joint Genome Institute"/>
            <person name="Mondo S.J."/>
            <person name="Dannebaum R.O."/>
            <person name="Kuo R.C."/>
            <person name="Labutti K."/>
            <person name="Haridas S."/>
            <person name="Kuo A."/>
            <person name="Salamov A."/>
            <person name="Ahrendt S.R."/>
            <person name="Lipzen A."/>
            <person name="Sullivan W."/>
            <person name="Andreopoulos W.B."/>
            <person name="Clum A."/>
            <person name="Lindquist E."/>
            <person name="Daum C."/>
            <person name="Ramamoorthy G.K."/>
            <person name="Gryganskyi A."/>
            <person name="Culley D."/>
            <person name="Magnuson J.K."/>
            <person name="James T.Y."/>
            <person name="O'Malley M.A."/>
            <person name="Stajich J.E."/>
            <person name="Spatafora J.W."/>
            <person name="Visel A."/>
            <person name="Grigoriev I.V."/>
        </authorList>
    </citation>
    <scope>NUCLEOTIDE SEQUENCE [LARGE SCALE GENOMIC DNA]</scope>
    <source>
        <strain evidence="2 3">NRRL 2496</strain>
    </source>
</reference>
<dbReference type="InParanoid" id="A0A1X2H2M7"/>